<dbReference type="Proteomes" id="UP000014760">
    <property type="component" value="Unassembled WGS sequence"/>
</dbReference>
<proteinExistence type="inferred from homology"/>
<keyword evidence="1" id="KW-0560">Oxidoreductase</keyword>
<keyword evidence="1" id="KW-0893">Thyroid hormones biosynthesis</keyword>
<sequence length="233" mass="26509">MAGSLGMLYDRLLTLVAAWALEFTILKGLARLTMWKIIYLVAFQFPSIKKNLVENMSKENQMEQTALSIEHWQDTVTTFNAWRSACRSFVLDMRKEAKLGGRVLGVPVVDPDRRVGSIADYQRPGHFLCVYIEEAHPSDGWAFSGNIDIRQHKTIDSRLAAAEILSLRKPSFPIVVDSMTDEANIKYGGLFERLYVFRDDVIEYQGGRGPSGCHVAEVEQHLLRYKVHRFCPV</sequence>
<organism evidence="2">
    <name type="scientific">Capitella teleta</name>
    <name type="common">Polychaete worm</name>
    <dbReference type="NCBI Taxonomy" id="283909"/>
    <lineage>
        <taxon>Eukaryota</taxon>
        <taxon>Metazoa</taxon>
        <taxon>Spiralia</taxon>
        <taxon>Lophotrochozoa</taxon>
        <taxon>Annelida</taxon>
        <taxon>Polychaeta</taxon>
        <taxon>Sedentaria</taxon>
        <taxon>Scolecida</taxon>
        <taxon>Capitellidae</taxon>
        <taxon>Capitella</taxon>
    </lineage>
</organism>
<comment type="function">
    <text evidence="1">Responsible for the deiodination of T4 (3,5,3',5'-tetraiodothyronine).</text>
</comment>
<reference evidence="4" key="1">
    <citation type="submission" date="2012-12" db="EMBL/GenBank/DDBJ databases">
        <authorList>
            <person name="Hellsten U."/>
            <person name="Grimwood J."/>
            <person name="Chapman J.A."/>
            <person name="Shapiro H."/>
            <person name="Aerts A."/>
            <person name="Otillar R.P."/>
            <person name="Terry A.Y."/>
            <person name="Boore J.L."/>
            <person name="Simakov O."/>
            <person name="Marletaz F."/>
            <person name="Cho S.-J."/>
            <person name="Edsinger-Gonzales E."/>
            <person name="Havlak P."/>
            <person name="Kuo D.-H."/>
            <person name="Larsson T."/>
            <person name="Lv J."/>
            <person name="Arendt D."/>
            <person name="Savage R."/>
            <person name="Osoegawa K."/>
            <person name="de Jong P."/>
            <person name="Lindberg D.R."/>
            <person name="Seaver E.C."/>
            <person name="Weisblat D.A."/>
            <person name="Putnam N.H."/>
            <person name="Grigoriev I.V."/>
            <person name="Rokhsar D.S."/>
        </authorList>
    </citation>
    <scope>NUCLEOTIDE SEQUENCE</scope>
    <source>
        <strain evidence="4">I ESC-2004</strain>
    </source>
</reference>
<reference evidence="2 4" key="2">
    <citation type="journal article" date="2013" name="Nature">
        <title>Insights into bilaterian evolution from three spiralian genomes.</title>
        <authorList>
            <person name="Simakov O."/>
            <person name="Marletaz F."/>
            <person name="Cho S.J."/>
            <person name="Edsinger-Gonzales E."/>
            <person name="Havlak P."/>
            <person name="Hellsten U."/>
            <person name="Kuo D.H."/>
            <person name="Larsson T."/>
            <person name="Lv J."/>
            <person name="Arendt D."/>
            <person name="Savage R."/>
            <person name="Osoegawa K."/>
            <person name="de Jong P."/>
            <person name="Grimwood J."/>
            <person name="Chapman J.A."/>
            <person name="Shapiro H."/>
            <person name="Aerts A."/>
            <person name="Otillar R.P."/>
            <person name="Terry A.Y."/>
            <person name="Boore J.L."/>
            <person name="Grigoriev I.V."/>
            <person name="Lindberg D.R."/>
            <person name="Seaver E.C."/>
            <person name="Weisblat D.A."/>
            <person name="Putnam N.H."/>
            <person name="Rokhsar D.S."/>
        </authorList>
    </citation>
    <scope>NUCLEOTIDE SEQUENCE</scope>
    <source>
        <strain evidence="2 4">I ESC-2004</strain>
    </source>
</reference>
<dbReference type="OMA" id="TFGSCTX"/>
<dbReference type="PANTHER" id="PTHR11781">
    <property type="entry name" value="IODOTHYRONINE DEIODINASE"/>
    <property type="match status" value="1"/>
</dbReference>
<keyword evidence="4" id="KW-1185">Reference proteome</keyword>
<evidence type="ECO:0000313" key="4">
    <source>
        <dbReference type="Proteomes" id="UP000014760"/>
    </source>
</evidence>
<dbReference type="PANTHER" id="PTHR11781:SF22">
    <property type="entry name" value="TYPE I IODOTHYRONINE DEIODINASE"/>
    <property type="match status" value="1"/>
</dbReference>
<dbReference type="OrthoDB" id="428577at2759"/>
<dbReference type="GO" id="GO:0042446">
    <property type="term" value="P:hormone biosynthetic process"/>
    <property type="evidence" value="ECO:0007669"/>
    <property type="project" value="UniProtKB-KW"/>
</dbReference>
<dbReference type="EMBL" id="KB305999">
    <property type="protein sequence ID" value="ELU00448.1"/>
    <property type="molecule type" value="Genomic_DNA"/>
</dbReference>
<name>R7U9I5_CAPTE</name>
<dbReference type="GO" id="GO:0004800">
    <property type="term" value="F:thyroxine 5'-deiodinase activity"/>
    <property type="evidence" value="ECO:0007669"/>
    <property type="project" value="InterPro"/>
</dbReference>
<dbReference type="Pfam" id="PF00837">
    <property type="entry name" value="T4_deiodinase"/>
    <property type="match status" value="1"/>
</dbReference>
<dbReference type="EnsemblMetazoa" id="CapteT204892">
    <property type="protein sequence ID" value="CapteP204892"/>
    <property type="gene ID" value="CapteG204892"/>
</dbReference>
<dbReference type="Gene3D" id="3.40.30.10">
    <property type="entry name" value="Glutaredoxin"/>
    <property type="match status" value="1"/>
</dbReference>
<reference evidence="3" key="3">
    <citation type="submission" date="2015-06" db="UniProtKB">
        <authorList>
            <consortium name="EnsemblMetazoa"/>
        </authorList>
    </citation>
    <scope>IDENTIFICATION</scope>
</reference>
<evidence type="ECO:0000256" key="1">
    <source>
        <dbReference type="RuleBase" id="RU000676"/>
    </source>
</evidence>
<accession>R7U9I5</accession>
<dbReference type="HOGENOM" id="CLU_089345_0_0_1"/>
<dbReference type="EMBL" id="AMQN01009695">
    <property type="status" value="NOT_ANNOTATED_CDS"/>
    <property type="molecule type" value="Genomic_DNA"/>
</dbReference>
<protein>
    <recommendedName>
        <fullName evidence="1">Iodothyronine deiodinase</fullName>
    </recommendedName>
</protein>
<evidence type="ECO:0000313" key="2">
    <source>
        <dbReference type="EMBL" id="ELU00448.1"/>
    </source>
</evidence>
<keyword evidence="1" id="KW-0712">Selenocysteine</keyword>
<dbReference type="InterPro" id="IPR000643">
    <property type="entry name" value="Iodothyronine_deiodinase"/>
</dbReference>
<dbReference type="AlphaFoldDB" id="R7U9I5"/>
<dbReference type="GO" id="GO:0042403">
    <property type="term" value="P:thyroid hormone metabolic process"/>
    <property type="evidence" value="ECO:0007669"/>
    <property type="project" value="TreeGrafter"/>
</dbReference>
<evidence type="ECO:0000313" key="3">
    <source>
        <dbReference type="EnsemblMetazoa" id="CapteP204892"/>
    </source>
</evidence>
<gene>
    <name evidence="2" type="ORF">CAPTEDRAFT_204892</name>
</gene>
<comment type="similarity">
    <text evidence="1">Belongs to the iodothyronine deiodinase family.</text>
</comment>